<keyword evidence="2" id="KW-1185">Reference proteome</keyword>
<reference evidence="1" key="1">
    <citation type="submission" date="2022-01" db="EMBL/GenBank/DDBJ databases">
        <authorList>
            <person name="King R."/>
        </authorList>
    </citation>
    <scope>NUCLEOTIDE SEQUENCE</scope>
</reference>
<dbReference type="EMBL" id="OU895879">
    <property type="protein sequence ID" value="CAG9807117.1"/>
    <property type="molecule type" value="Genomic_DNA"/>
</dbReference>
<reference evidence="1" key="2">
    <citation type="submission" date="2022-10" db="EMBL/GenBank/DDBJ databases">
        <authorList>
            <consortium name="ENA_rothamsted_submissions"/>
            <consortium name="culmorum"/>
            <person name="King R."/>
        </authorList>
    </citation>
    <scope>NUCLEOTIDE SEQUENCE</scope>
</reference>
<evidence type="ECO:0000313" key="1">
    <source>
        <dbReference type="EMBL" id="CAG9807117.1"/>
    </source>
</evidence>
<name>A0A9N9WV36_9DIPT</name>
<dbReference type="AlphaFoldDB" id="A0A9N9WV36"/>
<dbReference type="OrthoDB" id="10378212at2759"/>
<protein>
    <submittedName>
        <fullName evidence="1">Uncharacterized protein</fullName>
    </submittedName>
</protein>
<dbReference type="Proteomes" id="UP001153620">
    <property type="component" value="Chromosome 3"/>
</dbReference>
<evidence type="ECO:0000313" key="2">
    <source>
        <dbReference type="Proteomes" id="UP001153620"/>
    </source>
</evidence>
<sequence>MWKSVKNIKEKNFEKDLKFPVNRAFGENIDDFKLRSDYEEKGKFDKEKSIRTTENFNDGIKKKFKDIQPNIKKKHDP</sequence>
<accession>A0A9N9WV36</accession>
<gene>
    <name evidence="1" type="ORF">CHIRRI_LOCUS9966</name>
</gene>
<proteinExistence type="predicted"/>
<organism evidence="1 2">
    <name type="scientific">Chironomus riparius</name>
    <dbReference type="NCBI Taxonomy" id="315576"/>
    <lineage>
        <taxon>Eukaryota</taxon>
        <taxon>Metazoa</taxon>
        <taxon>Ecdysozoa</taxon>
        <taxon>Arthropoda</taxon>
        <taxon>Hexapoda</taxon>
        <taxon>Insecta</taxon>
        <taxon>Pterygota</taxon>
        <taxon>Neoptera</taxon>
        <taxon>Endopterygota</taxon>
        <taxon>Diptera</taxon>
        <taxon>Nematocera</taxon>
        <taxon>Chironomoidea</taxon>
        <taxon>Chironomidae</taxon>
        <taxon>Chironominae</taxon>
        <taxon>Chironomus</taxon>
    </lineage>
</organism>